<dbReference type="SUPFAM" id="SSF81383">
    <property type="entry name" value="F-box domain"/>
    <property type="match status" value="1"/>
</dbReference>
<dbReference type="SUPFAM" id="SSF48452">
    <property type="entry name" value="TPR-like"/>
    <property type="match status" value="1"/>
</dbReference>
<proteinExistence type="predicted"/>
<dbReference type="EMBL" id="BPQB01000003">
    <property type="protein sequence ID" value="GJE85796.1"/>
    <property type="molecule type" value="Genomic_DNA"/>
</dbReference>
<protein>
    <submittedName>
        <fullName evidence="6">Tetratricopeptide repeat protein</fullName>
    </submittedName>
</protein>
<evidence type="ECO:0000313" key="6">
    <source>
        <dbReference type="EMBL" id="GJE85796.1"/>
    </source>
</evidence>
<reference evidence="6 7" key="1">
    <citation type="submission" date="2021-08" db="EMBL/GenBank/DDBJ databases">
        <title>Draft Genome Sequence of Phanerochaete sordida strain YK-624.</title>
        <authorList>
            <person name="Mori T."/>
            <person name="Dohra H."/>
            <person name="Suzuki T."/>
            <person name="Kawagishi H."/>
            <person name="Hirai H."/>
        </authorList>
    </citation>
    <scope>NUCLEOTIDE SEQUENCE [LARGE SCALE GENOMIC DNA]</scope>
    <source>
        <strain evidence="6 7">YK-624</strain>
    </source>
</reference>
<accession>A0A9P3L871</accession>
<dbReference type="Gene3D" id="1.25.40.10">
    <property type="entry name" value="Tetratricopeptide repeat domain"/>
    <property type="match status" value="1"/>
</dbReference>
<evidence type="ECO:0000259" key="5">
    <source>
        <dbReference type="Pfam" id="PF12937"/>
    </source>
</evidence>
<dbReference type="SUPFAM" id="SSF52047">
    <property type="entry name" value="RNI-like"/>
    <property type="match status" value="1"/>
</dbReference>
<evidence type="ECO:0000313" key="7">
    <source>
        <dbReference type="Proteomes" id="UP000703269"/>
    </source>
</evidence>
<dbReference type="Gene3D" id="1.20.1280.50">
    <property type="match status" value="1"/>
</dbReference>
<sequence>MLEWKDAFNQGIACFRAQKYEEALGLLTQTIELHASDSTVFDSRAAVYERLGRTKEALLDSKQVIKLSPEKWQGYARSARLFTTIKKYESALTMLDLALERVKPEDNKRRTELTTLRSDVEIAQAAHAKLQRQRASKTFYHFGRLPVEIAHTIFSIVVEEDHSQVVILGQVCQDWRRVVVNTPNLWTFLTLSAVNPTVKAALWKTRSKGKLKALCIRSGDAKTVWALHMLESVPLDLIRTLSLNEMDFAVFRRQLPLLSLEVVSKLEKLELHHCPSTMDVDWLHDPPILQLRTLSVKGLTLRWGELAARCTQLTTLHYQGCYHGVYLHDLATFLERNSNLETIEFFASDIPLRPEHSATSMVHKTSSAEICLHALAKLTLSGPFMNSLLYKLVCPSLQSLRISRLVGAVDAALDRVLQISPPAALEELIIDRISLLDPATLVRFLRSATSLRVLHLLGMANVDVILEALAGSRGDGILCPRLVDLNVSHCPDVRDGPLIRLVKARLPRESSPSTPEAAQAEGQPRPAAQPAQLTSLVLDGCLQVTGDILPWLRQNVAHVSCQFATKKQASWKR</sequence>
<feature type="repeat" description="TPR" evidence="3">
    <location>
        <begin position="38"/>
        <end position="71"/>
    </location>
</feature>
<feature type="domain" description="F-box" evidence="5">
    <location>
        <begin position="143"/>
        <end position="191"/>
    </location>
</feature>
<dbReference type="OrthoDB" id="2423701at2759"/>
<evidence type="ECO:0000256" key="4">
    <source>
        <dbReference type="SAM" id="MobiDB-lite"/>
    </source>
</evidence>
<dbReference type="Proteomes" id="UP000703269">
    <property type="component" value="Unassembled WGS sequence"/>
</dbReference>
<dbReference type="InterPro" id="IPR001810">
    <property type="entry name" value="F-box_dom"/>
</dbReference>
<dbReference type="InterPro" id="IPR032675">
    <property type="entry name" value="LRR_dom_sf"/>
</dbReference>
<evidence type="ECO:0000256" key="3">
    <source>
        <dbReference type="PROSITE-ProRule" id="PRU00339"/>
    </source>
</evidence>
<keyword evidence="7" id="KW-1185">Reference proteome</keyword>
<feature type="region of interest" description="Disordered" evidence="4">
    <location>
        <begin position="507"/>
        <end position="526"/>
    </location>
</feature>
<dbReference type="InterPro" id="IPR036047">
    <property type="entry name" value="F-box-like_dom_sf"/>
</dbReference>
<gene>
    <name evidence="6" type="ORF">PsYK624_018750</name>
</gene>
<name>A0A9P3L871_9APHY</name>
<keyword evidence="1" id="KW-0677">Repeat</keyword>
<dbReference type="InterPro" id="IPR011990">
    <property type="entry name" value="TPR-like_helical_dom_sf"/>
</dbReference>
<dbReference type="SMART" id="SM00028">
    <property type="entry name" value="TPR"/>
    <property type="match status" value="3"/>
</dbReference>
<dbReference type="InterPro" id="IPR019734">
    <property type="entry name" value="TPR_rpt"/>
</dbReference>
<dbReference type="GO" id="GO:0051879">
    <property type="term" value="F:Hsp90 protein binding"/>
    <property type="evidence" value="ECO:0007669"/>
    <property type="project" value="TreeGrafter"/>
</dbReference>
<dbReference type="Gene3D" id="3.80.10.10">
    <property type="entry name" value="Ribonuclease Inhibitor"/>
    <property type="match status" value="1"/>
</dbReference>
<dbReference type="PANTHER" id="PTHR22904:SF523">
    <property type="entry name" value="STRESS-INDUCED-PHOSPHOPROTEIN 1"/>
    <property type="match status" value="1"/>
</dbReference>
<dbReference type="AlphaFoldDB" id="A0A9P3L871"/>
<evidence type="ECO:0000256" key="2">
    <source>
        <dbReference type="ARBA" id="ARBA00022803"/>
    </source>
</evidence>
<dbReference type="Pfam" id="PF12937">
    <property type="entry name" value="F-box-like"/>
    <property type="match status" value="1"/>
</dbReference>
<dbReference type="PROSITE" id="PS50005">
    <property type="entry name" value="TPR"/>
    <property type="match status" value="1"/>
</dbReference>
<dbReference type="PANTHER" id="PTHR22904">
    <property type="entry name" value="TPR REPEAT CONTAINING PROTEIN"/>
    <property type="match status" value="1"/>
</dbReference>
<keyword evidence="2 3" id="KW-0802">TPR repeat</keyword>
<evidence type="ECO:0000256" key="1">
    <source>
        <dbReference type="ARBA" id="ARBA00022737"/>
    </source>
</evidence>
<comment type="caution">
    <text evidence="6">The sequence shown here is derived from an EMBL/GenBank/DDBJ whole genome shotgun (WGS) entry which is preliminary data.</text>
</comment>
<organism evidence="6 7">
    <name type="scientific">Phanerochaete sordida</name>
    <dbReference type="NCBI Taxonomy" id="48140"/>
    <lineage>
        <taxon>Eukaryota</taxon>
        <taxon>Fungi</taxon>
        <taxon>Dikarya</taxon>
        <taxon>Basidiomycota</taxon>
        <taxon>Agaricomycotina</taxon>
        <taxon>Agaricomycetes</taxon>
        <taxon>Polyporales</taxon>
        <taxon>Phanerochaetaceae</taxon>
        <taxon>Phanerochaete</taxon>
    </lineage>
</organism>